<reference evidence="2" key="1">
    <citation type="submission" date="2018-03" db="EMBL/GenBank/DDBJ databases">
        <authorList>
            <person name="Rodrigo-Torres L."/>
            <person name="Arahal R. D."/>
            <person name="Lucena T."/>
        </authorList>
    </citation>
    <scope>NUCLEOTIDE SEQUENCE [LARGE SCALE GENOMIC DNA]</scope>
    <source>
        <strain evidence="2">CECT 7615</strain>
    </source>
</reference>
<protein>
    <recommendedName>
        <fullName evidence="3">DUF1800 domain-containing protein</fullName>
    </recommendedName>
</protein>
<proteinExistence type="predicted"/>
<name>A0A2R8C7J3_9RHOB</name>
<evidence type="ECO:0000313" key="2">
    <source>
        <dbReference type="Proteomes" id="UP000244898"/>
    </source>
</evidence>
<gene>
    <name evidence="1" type="ORF">TRM7615_01884</name>
</gene>
<dbReference type="Pfam" id="PF08811">
    <property type="entry name" value="DUF1800"/>
    <property type="match status" value="1"/>
</dbReference>
<accession>A0A2R8C7J3</accession>
<evidence type="ECO:0008006" key="3">
    <source>
        <dbReference type="Google" id="ProtNLM"/>
    </source>
</evidence>
<sequence length="460" mass="50928">MVFSPELAEIRFGCGLSPVQARPQSPAAMVDALLAADVAAQAFPIEPFPAFRARLVEQKRLARAMRQADSPARQAVLKDENRARNKQTRRESILWFGQSLLRWVHTSQGFRERLVHFWADHFTAQGKRGAMTHGGLPYQEEAIRPNISGRFEDLLFDAVTHPLMVHYLDQRSSIGPGSEIAREKPNAGLNENLAREVLELHTLGVSGPYTQADVRQLAELFTGMGYLPHKGFIYRAKAAEPGAETVLGKNYGGAKARLGDVRAVLRDLARHPATAEHVATKLAVHFLSDAPPPELVAHVAARYRETRGELTEVYRALLEHPLAWEPGLQNVKPAFDYVASGCRALALSAERMTGAKPNHLKRVFLGPMKMMGQPWLRPAGPDGWSEDDSEWLSPQGQAARIGWAMSAPTRLTPDLIDPRAFLDHALGPYASPVLRRQVHGAETREEGVGLVLMSPSFQRR</sequence>
<dbReference type="InterPro" id="IPR014917">
    <property type="entry name" value="DUF1800"/>
</dbReference>
<dbReference type="RefSeq" id="WP_108786773.1">
    <property type="nucleotide sequence ID" value="NZ_ONZG01000004.1"/>
</dbReference>
<keyword evidence="2" id="KW-1185">Reference proteome</keyword>
<dbReference type="Proteomes" id="UP000244898">
    <property type="component" value="Unassembled WGS sequence"/>
</dbReference>
<dbReference type="OrthoDB" id="9772295at2"/>
<dbReference type="AlphaFoldDB" id="A0A2R8C7J3"/>
<organism evidence="1 2">
    <name type="scientific">Falsiruegeria mediterranea M17</name>
    <dbReference type="NCBI Taxonomy" id="1200281"/>
    <lineage>
        <taxon>Bacteria</taxon>
        <taxon>Pseudomonadati</taxon>
        <taxon>Pseudomonadota</taxon>
        <taxon>Alphaproteobacteria</taxon>
        <taxon>Rhodobacterales</taxon>
        <taxon>Roseobacteraceae</taxon>
        <taxon>Falsiruegeria</taxon>
    </lineage>
</organism>
<evidence type="ECO:0000313" key="1">
    <source>
        <dbReference type="EMBL" id="SPJ28385.1"/>
    </source>
</evidence>
<dbReference type="EMBL" id="ONZG01000004">
    <property type="protein sequence ID" value="SPJ28385.1"/>
    <property type="molecule type" value="Genomic_DNA"/>
</dbReference>